<dbReference type="AlphaFoldDB" id="A0A511CXH9"/>
<protein>
    <submittedName>
        <fullName evidence="2">Uncharacterized protein</fullName>
    </submittedName>
</protein>
<evidence type="ECO:0000313" key="2">
    <source>
        <dbReference type="EMBL" id="GEL17270.1"/>
    </source>
</evidence>
<gene>
    <name evidence="2" type="ORF">PA7_11070</name>
</gene>
<reference evidence="2 3" key="1">
    <citation type="submission" date="2019-07" db="EMBL/GenBank/DDBJ databases">
        <title>Whole genome shotgun sequence of Pseudonocardia asaccharolytica NBRC 16224.</title>
        <authorList>
            <person name="Hosoyama A."/>
            <person name="Uohara A."/>
            <person name="Ohji S."/>
            <person name="Ichikawa N."/>
        </authorList>
    </citation>
    <scope>NUCLEOTIDE SEQUENCE [LARGE SCALE GENOMIC DNA]</scope>
    <source>
        <strain evidence="2 3">NBRC 16224</strain>
    </source>
</reference>
<keyword evidence="3" id="KW-1185">Reference proteome</keyword>
<evidence type="ECO:0000313" key="3">
    <source>
        <dbReference type="Proteomes" id="UP000321328"/>
    </source>
</evidence>
<dbReference type="Proteomes" id="UP000321328">
    <property type="component" value="Unassembled WGS sequence"/>
</dbReference>
<name>A0A511CXH9_9PSEU</name>
<dbReference type="EMBL" id="BJVI01000007">
    <property type="protein sequence ID" value="GEL17270.1"/>
    <property type="molecule type" value="Genomic_DNA"/>
</dbReference>
<sequence>MSCNASKKTITSNAPGVVPVAAPTSKDTFGGFPASTALACAAVMEGSWKSTPTNVDAGQCRDISSVDTPWPQPTSATLTPASSRSTRPGTAGNQVVGSWCR</sequence>
<accession>A0A511CXH9</accession>
<feature type="region of interest" description="Disordered" evidence="1">
    <location>
        <begin position="62"/>
        <end position="101"/>
    </location>
</feature>
<feature type="compositionally biased region" description="Polar residues" evidence="1">
    <location>
        <begin position="73"/>
        <end position="101"/>
    </location>
</feature>
<proteinExistence type="predicted"/>
<evidence type="ECO:0000256" key="1">
    <source>
        <dbReference type="SAM" id="MobiDB-lite"/>
    </source>
</evidence>
<comment type="caution">
    <text evidence="2">The sequence shown here is derived from an EMBL/GenBank/DDBJ whole genome shotgun (WGS) entry which is preliminary data.</text>
</comment>
<organism evidence="2 3">
    <name type="scientific">Pseudonocardia asaccharolytica DSM 44247 = NBRC 16224</name>
    <dbReference type="NCBI Taxonomy" id="1123024"/>
    <lineage>
        <taxon>Bacteria</taxon>
        <taxon>Bacillati</taxon>
        <taxon>Actinomycetota</taxon>
        <taxon>Actinomycetes</taxon>
        <taxon>Pseudonocardiales</taxon>
        <taxon>Pseudonocardiaceae</taxon>
        <taxon>Pseudonocardia</taxon>
    </lineage>
</organism>